<comment type="caution">
    <text evidence="1">The sequence shown here is derived from an EMBL/GenBank/DDBJ whole genome shotgun (WGS) entry which is preliminary data.</text>
</comment>
<dbReference type="EMBL" id="JACEIK010005055">
    <property type="protein sequence ID" value="MCE0480621.1"/>
    <property type="molecule type" value="Genomic_DNA"/>
</dbReference>
<name>A0ABS8VLT9_DATST</name>
<accession>A0ABS8VLT9</accession>
<reference evidence="1 2" key="1">
    <citation type="journal article" date="2021" name="BMC Genomics">
        <title>Datura genome reveals duplications of psychoactive alkaloid biosynthetic genes and high mutation rate following tissue culture.</title>
        <authorList>
            <person name="Rajewski A."/>
            <person name="Carter-House D."/>
            <person name="Stajich J."/>
            <person name="Litt A."/>
        </authorList>
    </citation>
    <scope>NUCLEOTIDE SEQUENCE [LARGE SCALE GENOMIC DNA]</scope>
    <source>
        <strain evidence="1">AR-01</strain>
    </source>
</reference>
<sequence>MEPCFPCCSPCQCVGVDVGLKPLSFNTEKTRNVIRSVHIASEAVWCSCLLEGNILTRSPGRNHAALRADNGSWFGGSCASVVKTQAMNTSNQGASTAALPGSRDTGHALLTDRFSDHVHNVLVPSTVKAAAMNNALLTGRLRESAAFNHFVGLIRQAFYEMG</sequence>
<protein>
    <submittedName>
        <fullName evidence="1">Uncharacterized protein</fullName>
    </submittedName>
</protein>
<dbReference type="Proteomes" id="UP000823775">
    <property type="component" value="Unassembled WGS sequence"/>
</dbReference>
<keyword evidence="2" id="KW-1185">Reference proteome</keyword>
<gene>
    <name evidence="1" type="ORF">HAX54_037640</name>
</gene>
<proteinExistence type="predicted"/>
<evidence type="ECO:0000313" key="2">
    <source>
        <dbReference type="Proteomes" id="UP000823775"/>
    </source>
</evidence>
<evidence type="ECO:0000313" key="1">
    <source>
        <dbReference type="EMBL" id="MCE0480621.1"/>
    </source>
</evidence>
<organism evidence="1 2">
    <name type="scientific">Datura stramonium</name>
    <name type="common">Jimsonweed</name>
    <name type="synonym">Common thornapple</name>
    <dbReference type="NCBI Taxonomy" id="4076"/>
    <lineage>
        <taxon>Eukaryota</taxon>
        <taxon>Viridiplantae</taxon>
        <taxon>Streptophyta</taxon>
        <taxon>Embryophyta</taxon>
        <taxon>Tracheophyta</taxon>
        <taxon>Spermatophyta</taxon>
        <taxon>Magnoliopsida</taxon>
        <taxon>eudicotyledons</taxon>
        <taxon>Gunneridae</taxon>
        <taxon>Pentapetalae</taxon>
        <taxon>asterids</taxon>
        <taxon>lamiids</taxon>
        <taxon>Solanales</taxon>
        <taxon>Solanaceae</taxon>
        <taxon>Solanoideae</taxon>
        <taxon>Datureae</taxon>
        <taxon>Datura</taxon>
    </lineage>
</organism>